<dbReference type="Gene3D" id="3.40.50.1820">
    <property type="entry name" value="alpha/beta hydrolase"/>
    <property type="match status" value="1"/>
</dbReference>
<feature type="domain" description="AB hydrolase-1" evidence="1">
    <location>
        <begin position="64"/>
        <end position="299"/>
    </location>
</feature>
<sequence>MYLNTFAQDGQPLDMTGTDEFRSLLASAADLGIPHGTAARYRSCNIVLRQMRFHFLEWGEADAPAIVLLHGGHQSAHSWDLVSLHLAQRYRVLALDQRGHGDSEWARDVTYSNHEMSLDAEAFIQAMGLVRPVLVGHSMGGRNTMLLMRRNAMPLRGAVIVDVGPELSDKGRAAIAGFVQVNQEFDDLEDFVRNVRRYDPYRSRAHIERTVKYNMLQRADGKYISKCDSNPRRLGIVRASGPQENITLQDAAGFGLPVLLVRGANSSILAADAAERFAAALPRGQLVTVPDCGHNVHGQNTKGFIAVLDEFLETLDG</sequence>
<dbReference type="PRINTS" id="PR00111">
    <property type="entry name" value="ABHYDROLASE"/>
</dbReference>
<dbReference type="Pfam" id="PF00561">
    <property type="entry name" value="Abhydrolase_1"/>
    <property type="match status" value="1"/>
</dbReference>
<reference evidence="2 3" key="1">
    <citation type="journal article" date="2018" name="Arch. Microbiol.">
        <title>New insights into the metabolic potential of the phototrophic purple bacterium Rhodopila globiformis DSM 161(T) from its draft genome sequence and evidence for a vanadium-dependent nitrogenase.</title>
        <authorList>
            <person name="Imhoff J.F."/>
            <person name="Rahn T."/>
            <person name="Kunzel S."/>
            <person name="Neulinger S.C."/>
        </authorList>
    </citation>
    <scope>NUCLEOTIDE SEQUENCE [LARGE SCALE GENOMIC DNA]</scope>
    <source>
        <strain evidence="2 3">DSM 161</strain>
    </source>
</reference>
<dbReference type="RefSeq" id="WP_104521659.1">
    <property type="nucleotide sequence ID" value="NZ_NHRY01000250.1"/>
</dbReference>
<proteinExistence type="predicted"/>
<dbReference type="SUPFAM" id="SSF53474">
    <property type="entry name" value="alpha/beta-Hydrolases"/>
    <property type="match status" value="1"/>
</dbReference>
<dbReference type="PANTHER" id="PTHR43194">
    <property type="entry name" value="HYDROLASE ALPHA/BETA FOLD FAMILY"/>
    <property type="match status" value="1"/>
</dbReference>
<dbReference type="OrthoDB" id="9779853at2"/>
<dbReference type="InterPro" id="IPR000073">
    <property type="entry name" value="AB_hydrolase_1"/>
</dbReference>
<dbReference type="EMBL" id="NHRY01000250">
    <property type="protein sequence ID" value="PPQ28044.1"/>
    <property type="molecule type" value="Genomic_DNA"/>
</dbReference>
<dbReference type="Proteomes" id="UP000239724">
    <property type="component" value="Unassembled WGS sequence"/>
</dbReference>
<keyword evidence="3" id="KW-1185">Reference proteome</keyword>
<accession>A0A2S6N099</accession>
<dbReference type="PANTHER" id="PTHR43194:SF2">
    <property type="entry name" value="PEROXISOMAL MEMBRANE PROTEIN LPX1"/>
    <property type="match status" value="1"/>
</dbReference>
<comment type="caution">
    <text evidence="2">The sequence shown here is derived from an EMBL/GenBank/DDBJ whole genome shotgun (WGS) entry which is preliminary data.</text>
</comment>
<dbReference type="InterPro" id="IPR029058">
    <property type="entry name" value="AB_hydrolase_fold"/>
</dbReference>
<name>A0A2S6N099_RHOGL</name>
<evidence type="ECO:0000259" key="1">
    <source>
        <dbReference type="Pfam" id="PF00561"/>
    </source>
</evidence>
<evidence type="ECO:0000313" key="3">
    <source>
        <dbReference type="Proteomes" id="UP000239724"/>
    </source>
</evidence>
<protein>
    <recommendedName>
        <fullName evidence="1">AB hydrolase-1 domain-containing protein</fullName>
    </recommendedName>
</protein>
<evidence type="ECO:0000313" key="2">
    <source>
        <dbReference type="EMBL" id="PPQ28044.1"/>
    </source>
</evidence>
<dbReference type="InterPro" id="IPR050228">
    <property type="entry name" value="Carboxylesterase_BioH"/>
</dbReference>
<gene>
    <name evidence="2" type="ORF">CCS01_25595</name>
</gene>
<dbReference type="AlphaFoldDB" id="A0A2S6N099"/>
<organism evidence="2 3">
    <name type="scientific">Rhodopila globiformis</name>
    <name type="common">Rhodopseudomonas globiformis</name>
    <dbReference type="NCBI Taxonomy" id="1071"/>
    <lineage>
        <taxon>Bacteria</taxon>
        <taxon>Pseudomonadati</taxon>
        <taxon>Pseudomonadota</taxon>
        <taxon>Alphaproteobacteria</taxon>
        <taxon>Acetobacterales</taxon>
        <taxon>Acetobacteraceae</taxon>
        <taxon>Rhodopila</taxon>
    </lineage>
</organism>